<dbReference type="GO" id="GO:0016810">
    <property type="term" value="F:hydrolase activity, acting on carbon-nitrogen (but not peptide) bonds"/>
    <property type="evidence" value="ECO:0007669"/>
    <property type="project" value="InterPro"/>
</dbReference>
<organism evidence="3 4">
    <name type="scientific">Garicola koreensis</name>
    <dbReference type="NCBI Taxonomy" id="1262554"/>
    <lineage>
        <taxon>Bacteria</taxon>
        <taxon>Bacillati</taxon>
        <taxon>Actinomycetota</taxon>
        <taxon>Actinomycetes</taxon>
        <taxon>Micrococcales</taxon>
        <taxon>Micrococcaceae</taxon>
        <taxon>Garicola</taxon>
    </lineage>
</organism>
<protein>
    <submittedName>
        <fullName evidence="3">N-acyl-D-aspartate/D-glutamate deacylase</fullName>
    </submittedName>
</protein>
<accession>A0A7W5XZS7</accession>
<dbReference type="Gene3D" id="3.20.20.140">
    <property type="entry name" value="Metal-dependent hydrolases"/>
    <property type="match status" value="2"/>
</dbReference>
<sequence length="530" mass="56077">MATSAHTRTVFTGGLVADGSGADLQPADVVVSGEVIEAVVPYEQRPESGYDAEVVNCVDRIIAPGFVDIHCHSDLSLIAYPGNESRVGQGITTEVVGNCGMSPAPSGGDRAGLKRVISTIDVVPDLDWTWTDVQGWREALESTPTATNVAMQLGHGAARFAIAGEAGRFLADDELDSMTRELHTAMDSGCVGVSLGLMYAPGEGASTAELTRIAQTVAKHDGVLSVHLSDYRASSLISAINEVALPARKAGARLQISHLRSIGYGTAFQDVLEYIEDLRLEQDIAADSYPYVHGHTTLLQLLPSEMRGQGPSAVLATAKANPSDVARMFRETGYTTDSIIIMKATARPDAVGLSLSDIDADPWGWLTALLVDCGGNVDVAVESGVWSDVDLAMRTPWVSIASDGSALGFGHRASVAHPRSWGAFPASYRRMRDAGVWIGEAVRRMTEGPGERAGITARIEAGHRADISVIEDARFDSAATFASPATWAVGLDHVMTNGTLVLRDRAGTTARPGTVLTNSNQRGNSCLISH</sequence>
<dbReference type="AlphaFoldDB" id="A0A7W5XZS7"/>
<dbReference type="InterPro" id="IPR011059">
    <property type="entry name" value="Metal-dep_hydrolase_composite"/>
</dbReference>
<dbReference type="RefSeq" id="WP_183356947.1">
    <property type="nucleotide sequence ID" value="NZ_BAABKR010000004.1"/>
</dbReference>
<evidence type="ECO:0000313" key="3">
    <source>
        <dbReference type="EMBL" id="MBB3666503.1"/>
    </source>
</evidence>
<comment type="caution">
    <text evidence="3">The sequence shown here is derived from an EMBL/GenBank/DDBJ whole genome shotgun (WGS) entry which is preliminary data.</text>
</comment>
<keyword evidence="1" id="KW-0378">Hydrolase</keyword>
<evidence type="ECO:0000259" key="2">
    <source>
        <dbReference type="Pfam" id="PF07969"/>
    </source>
</evidence>
<reference evidence="3 4" key="1">
    <citation type="submission" date="2020-08" db="EMBL/GenBank/DDBJ databases">
        <title>Sequencing the genomes of 1000 actinobacteria strains.</title>
        <authorList>
            <person name="Klenk H.-P."/>
        </authorList>
    </citation>
    <scope>NUCLEOTIDE SEQUENCE [LARGE SCALE GENOMIC DNA]</scope>
    <source>
        <strain evidence="3 4">DSM 28238</strain>
    </source>
</reference>
<dbReference type="SUPFAM" id="SSF51338">
    <property type="entry name" value="Composite domain of metallo-dependent hydrolases"/>
    <property type="match status" value="1"/>
</dbReference>
<feature type="domain" description="Amidohydrolase 3" evidence="2">
    <location>
        <begin position="53"/>
        <end position="226"/>
    </location>
</feature>
<dbReference type="EMBL" id="JACIBT010000001">
    <property type="protein sequence ID" value="MBB3666503.1"/>
    <property type="molecule type" value="Genomic_DNA"/>
</dbReference>
<keyword evidence="4" id="KW-1185">Reference proteome</keyword>
<dbReference type="Proteomes" id="UP000547528">
    <property type="component" value="Unassembled WGS sequence"/>
</dbReference>
<gene>
    <name evidence="3" type="ORF">FHX47_000096</name>
</gene>
<evidence type="ECO:0000256" key="1">
    <source>
        <dbReference type="ARBA" id="ARBA00022801"/>
    </source>
</evidence>
<evidence type="ECO:0000313" key="4">
    <source>
        <dbReference type="Proteomes" id="UP000547528"/>
    </source>
</evidence>
<dbReference type="Pfam" id="PF07969">
    <property type="entry name" value="Amidohydro_3"/>
    <property type="match status" value="1"/>
</dbReference>
<dbReference type="InterPro" id="IPR032466">
    <property type="entry name" value="Metal_Hydrolase"/>
</dbReference>
<proteinExistence type="predicted"/>
<name>A0A7W5XZS7_9MICC</name>
<dbReference type="PANTHER" id="PTHR11113">
    <property type="entry name" value="N-ACETYLGLUCOSAMINE-6-PHOSPHATE DEACETYLASE"/>
    <property type="match status" value="1"/>
</dbReference>
<dbReference type="SUPFAM" id="SSF51556">
    <property type="entry name" value="Metallo-dependent hydrolases"/>
    <property type="match status" value="1"/>
</dbReference>
<dbReference type="InterPro" id="IPR013108">
    <property type="entry name" value="Amidohydro_3"/>
</dbReference>